<reference evidence="1 2" key="1">
    <citation type="submission" date="2017-02" db="EMBL/GenBank/DDBJ databases">
        <title>The new phylogeny of genus Mycobacterium.</title>
        <authorList>
            <person name="Tortoli E."/>
            <person name="Trovato A."/>
            <person name="Cirillo D.M."/>
        </authorList>
    </citation>
    <scope>NUCLEOTIDE SEQUENCE [LARGE SCALE GENOMIC DNA]</scope>
    <source>
        <strain evidence="1 2">DSM 45633</strain>
    </source>
</reference>
<protein>
    <submittedName>
        <fullName evidence="1">Uncharacterized protein</fullName>
    </submittedName>
</protein>
<proteinExistence type="predicted"/>
<sequence>MNQALRPFVTAGIALVGASTLAIAPVAPPPPGAPVVHDVELTAGAGFFDLLQDTLTNGGNLSLAFANANDALVEAIQGNPDWWSTSPQELLGALTFLAGDQKGFLNPLAEFTTSLPSGEGGIGSPDFFLGNFLLYGLLSNQGEALAPGLIPEIPAPIPEIVQFLASPLSGILIGAISPAVAPFVALINSIESVINNLGVGGGTTDLGQALSDLISIPANVINGFLNGATLNLDALIPLLDGAGLLPEGVSIGALSFAFGGLLSPGEVGGNLDALTGDELPPITFGGGSILNALGITISVTDPLTLDLTFGPGQGVGLSGALIGLEQVLALLFTGDLDFDGPPPEVLPDPGAATDFDFGALWADLFGGA</sequence>
<organism evidence="1 2">
    <name type="scientific">Mycolicibacter minnesotensis</name>
    <dbReference type="NCBI Taxonomy" id="1118379"/>
    <lineage>
        <taxon>Bacteria</taxon>
        <taxon>Bacillati</taxon>
        <taxon>Actinomycetota</taxon>
        <taxon>Actinomycetes</taxon>
        <taxon>Mycobacteriales</taxon>
        <taxon>Mycobacteriaceae</taxon>
        <taxon>Mycolicibacter</taxon>
    </lineage>
</organism>
<dbReference type="AlphaFoldDB" id="A0A7I7R2M4"/>
<accession>A0A7I7R2M4</accession>
<evidence type="ECO:0000313" key="1">
    <source>
        <dbReference type="EMBL" id="ORA99719.1"/>
    </source>
</evidence>
<dbReference type="RefSeq" id="WP_083026727.1">
    <property type="nucleotide sequence ID" value="NZ_AP022589.1"/>
</dbReference>
<dbReference type="EMBL" id="MVHZ01000014">
    <property type="protein sequence ID" value="ORA99719.1"/>
    <property type="molecule type" value="Genomic_DNA"/>
</dbReference>
<evidence type="ECO:0000313" key="2">
    <source>
        <dbReference type="Proteomes" id="UP000192320"/>
    </source>
</evidence>
<dbReference type="InterPro" id="IPR049934">
    <property type="entry name" value="GjpA-like"/>
</dbReference>
<dbReference type="NCBIfam" id="NF033942">
    <property type="entry name" value="GjpA"/>
    <property type="match status" value="1"/>
</dbReference>
<gene>
    <name evidence="1" type="ORF">BST33_13125</name>
</gene>
<comment type="caution">
    <text evidence="1">The sequence shown here is derived from an EMBL/GenBank/DDBJ whole genome shotgun (WGS) entry which is preliminary data.</text>
</comment>
<dbReference type="OrthoDB" id="4730252at2"/>
<name>A0A7I7R2M4_9MYCO</name>
<keyword evidence="2" id="KW-1185">Reference proteome</keyword>
<dbReference type="Proteomes" id="UP000192320">
    <property type="component" value="Unassembled WGS sequence"/>
</dbReference>